<evidence type="ECO:0000259" key="2">
    <source>
        <dbReference type="PROSITE" id="PS50053"/>
    </source>
</evidence>
<keyword evidence="4" id="KW-1185">Reference proteome</keyword>
<evidence type="ECO:0000256" key="1">
    <source>
        <dbReference type="ARBA" id="ARBA00022499"/>
    </source>
</evidence>
<feature type="domain" description="Ubiquitin-like" evidence="2">
    <location>
        <begin position="173"/>
        <end position="237"/>
    </location>
</feature>
<comment type="caution">
    <text evidence="3">The sequence shown here is derived from an EMBL/GenBank/DDBJ whole genome shotgun (WGS) entry which is preliminary data.</text>
</comment>
<dbReference type="InterPro" id="IPR050158">
    <property type="entry name" value="Ubiquitin_ubiquitin-like"/>
</dbReference>
<dbReference type="EMBL" id="JBEDUW010000004">
    <property type="protein sequence ID" value="KAK9931199.1"/>
    <property type="molecule type" value="Genomic_DNA"/>
</dbReference>
<keyword evidence="1" id="KW-1017">Isopeptide bond</keyword>
<dbReference type="Pfam" id="PF00240">
    <property type="entry name" value="ubiquitin"/>
    <property type="match status" value="4"/>
</dbReference>
<sequence length="299" mass="33829">MVDGGGNSWIAPALHSTEDDEIDIFVKLMGTVALKVKRSETTKELKAMLCEKYGIPENRQQLFFDSYMLMDFQRLVDRGVQRDSTLQLVLQNIVGMKIFVKLPSRQGSIEIEAKAQDTIRNVKDMILAKKMIQLDQFTLVYDGQLLEEDSTLASLDIKNESILCMIPATKDFLSVYVKPPSGETFKLKVRTLFTVSDVKTMVGSIKGVSFGEQNLIYYGNVLEDLKTLAFYDIKDESCDTVEEVKVKVFHKLNVSTKPIDFYPLLFDGKRLDKGRDLASYNIQKDSTLVLVLYPSSSMV</sequence>
<feature type="domain" description="Ubiquitin-like" evidence="2">
    <location>
        <begin position="239"/>
        <end position="297"/>
    </location>
</feature>
<feature type="domain" description="Ubiquitin-like" evidence="2">
    <location>
        <begin position="22"/>
        <end position="95"/>
    </location>
</feature>
<feature type="domain" description="Ubiquitin-like" evidence="2">
    <location>
        <begin position="96"/>
        <end position="166"/>
    </location>
</feature>
<dbReference type="SUPFAM" id="SSF54236">
    <property type="entry name" value="Ubiquitin-like"/>
    <property type="match status" value="4"/>
</dbReference>
<proteinExistence type="predicted"/>
<evidence type="ECO:0000313" key="3">
    <source>
        <dbReference type="EMBL" id="KAK9931199.1"/>
    </source>
</evidence>
<dbReference type="InterPro" id="IPR029071">
    <property type="entry name" value="Ubiquitin-like_domsf"/>
</dbReference>
<dbReference type="PANTHER" id="PTHR10666">
    <property type="entry name" value="UBIQUITIN"/>
    <property type="match status" value="1"/>
</dbReference>
<reference evidence="3 4" key="1">
    <citation type="journal article" date="2023" name="G3 (Bethesda)">
        <title>A chromosome-length genome assembly and annotation of blackberry (Rubus argutus, cv. 'Hillquist').</title>
        <authorList>
            <person name="Bruna T."/>
            <person name="Aryal R."/>
            <person name="Dudchenko O."/>
            <person name="Sargent D.J."/>
            <person name="Mead D."/>
            <person name="Buti M."/>
            <person name="Cavallini A."/>
            <person name="Hytonen T."/>
            <person name="Andres J."/>
            <person name="Pham M."/>
            <person name="Weisz D."/>
            <person name="Mascagni F."/>
            <person name="Usai G."/>
            <person name="Natali L."/>
            <person name="Bassil N."/>
            <person name="Fernandez G.E."/>
            <person name="Lomsadze A."/>
            <person name="Armour M."/>
            <person name="Olukolu B."/>
            <person name="Poorten T."/>
            <person name="Britton C."/>
            <person name="Davik J."/>
            <person name="Ashrafi H."/>
            <person name="Aiden E.L."/>
            <person name="Borodovsky M."/>
            <person name="Worthington M."/>
        </authorList>
    </citation>
    <scope>NUCLEOTIDE SEQUENCE [LARGE SCALE GENOMIC DNA]</scope>
    <source>
        <strain evidence="3">PI 553951</strain>
    </source>
</reference>
<dbReference type="GO" id="GO:0003729">
    <property type="term" value="F:mRNA binding"/>
    <property type="evidence" value="ECO:0007669"/>
    <property type="project" value="UniProtKB-ARBA"/>
</dbReference>
<dbReference type="InterPro" id="IPR019956">
    <property type="entry name" value="Ubiquitin_dom"/>
</dbReference>
<dbReference type="CDD" id="cd17039">
    <property type="entry name" value="Ubl_ubiquitin_like"/>
    <property type="match status" value="1"/>
</dbReference>
<name>A0AAW1X569_RUBAR</name>
<dbReference type="Proteomes" id="UP001457282">
    <property type="component" value="Unassembled WGS sequence"/>
</dbReference>
<dbReference type="PROSITE" id="PS50053">
    <property type="entry name" value="UBIQUITIN_2"/>
    <property type="match status" value="4"/>
</dbReference>
<gene>
    <name evidence="3" type="ORF">M0R45_018486</name>
</gene>
<protein>
    <recommendedName>
        <fullName evidence="2">Ubiquitin-like domain-containing protein</fullName>
    </recommendedName>
</protein>
<dbReference type="SMART" id="SM00213">
    <property type="entry name" value="UBQ"/>
    <property type="match status" value="3"/>
</dbReference>
<dbReference type="InterPro" id="IPR000626">
    <property type="entry name" value="Ubiquitin-like_dom"/>
</dbReference>
<evidence type="ECO:0000313" key="4">
    <source>
        <dbReference type="Proteomes" id="UP001457282"/>
    </source>
</evidence>
<dbReference type="PRINTS" id="PR00348">
    <property type="entry name" value="UBIQUITIN"/>
</dbReference>
<organism evidence="3 4">
    <name type="scientific">Rubus argutus</name>
    <name type="common">Southern blackberry</name>
    <dbReference type="NCBI Taxonomy" id="59490"/>
    <lineage>
        <taxon>Eukaryota</taxon>
        <taxon>Viridiplantae</taxon>
        <taxon>Streptophyta</taxon>
        <taxon>Embryophyta</taxon>
        <taxon>Tracheophyta</taxon>
        <taxon>Spermatophyta</taxon>
        <taxon>Magnoliopsida</taxon>
        <taxon>eudicotyledons</taxon>
        <taxon>Gunneridae</taxon>
        <taxon>Pentapetalae</taxon>
        <taxon>rosids</taxon>
        <taxon>fabids</taxon>
        <taxon>Rosales</taxon>
        <taxon>Rosaceae</taxon>
        <taxon>Rosoideae</taxon>
        <taxon>Rosoideae incertae sedis</taxon>
        <taxon>Rubus</taxon>
    </lineage>
</organism>
<dbReference type="AlphaFoldDB" id="A0AAW1X569"/>
<accession>A0AAW1X569</accession>
<dbReference type="Gene3D" id="3.10.20.90">
    <property type="entry name" value="Phosphatidylinositol 3-kinase Catalytic Subunit, Chain A, domain 1"/>
    <property type="match status" value="4"/>
</dbReference>